<evidence type="ECO:0000256" key="13">
    <source>
        <dbReference type="ARBA" id="ARBA00022840"/>
    </source>
</evidence>
<evidence type="ECO:0000256" key="7">
    <source>
        <dbReference type="ARBA" id="ARBA00022679"/>
    </source>
</evidence>
<comment type="subcellular location">
    <subcellularLocation>
        <location evidence="1">Cell membrane</location>
        <topology evidence="1">Single-pass type I membrane protein</topology>
    </subcellularLocation>
</comment>
<keyword evidence="8 18" id="KW-0812">Transmembrane</keyword>
<dbReference type="EMBL" id="RWGY01000007">
    <property type="protein sequence ID" value="TVU40865.1"/>
    <property type="molecule type" value="Genomic_DNA"/>
</dbReference>
<dbReference type="InterPro" id="IPR019825">
    <property type="entry name" value="Lectin_legB_Mn/Ca_BS"/>
</dbReference>
<keyword evidence="11 17" id="KW-0547">Nucleotide-binding</keyword>
<dbReference type="SUPFAM" id="SSF49899">
    <property type="entry name" value="Concanavalin A-like lectins/glucanases"/>
    <property type="match status" value="1"/>
</dbReference>
<dbReference type="FunFam" id="2.60.120.200:FF:000112">
    <property type="entry name" value="L-type lectin-domain containing receptor kinase V.9"/>
    <property type="match status" value="1"/>
</dbReference>
<feature type="transmembrane region" description="Helical" evidence="18">
    <location>
        <begin position="370"/>
        <end position="391"/>
    </location>
</feature>
<gene>
    <name evidence="21" type="ORF">EJB05_14345</name>
</gene>
<dbReference type="GO" id="GO:0005524">
    <property type="term" value="F:ATP binding"/>
    <property type="evidence" value="ECO:0007669"/>
    <property type="project" value="UniProtKB-UniRule"/>
</dbReference>
<dbReference type="Pfam" id="PF00139">
    <property type="entry name" value="Lectin_legB"/>
    <property type="match status" value="1"/>
</dbReference>
<keyword evidence="12" id="KW-0418">Kinase</keyword>
<keyword evidence="22" id="KW-1185">Reference proteome</keyword>
<feature type="domain" description="Protein kinase" evidence="20">
    <location>
        <begin position="425"/>
        <end position="697"/>
    </location>
</feature>
<dbReference type="InterPro" id="IPR011009">
    <property type="entry name" value="Kinase-like_dom_sf"/>
</dbReference>
<feature type="signal peptide" evidence="19">
    <location>
        <begin position="1"/>
        <end position="19"/>
    </location>
</feature>
<dbReference type="GO" id="GO:0005886">
    <property type="term" value="C:plasma membrane"/>
    <property type="evidence" value="ECO:0007669"/>
    <property type="project" value="UniProtKB-SubCell"/>
</dbReference>
<evidence type="ECO:0000256" key="10">
    <source>
        <dbReference type="ARBA" id="ARBA00022734"/>
    </source>
</evidence>
<evidence type="ECO:0000256" key="3">
    <source>
        <dbReference type="ARBA" id="ARBA00010217"/>
    </source>
</evidence>
<evidence type="ECO:0000256" key="2">
    <source>
        <dbReference type="ARBA" id="ARBA00008536"/>
    </source>
</evidence>
<dbReference type="GO" id="GO:0004674">
    <property type="term" value="F:protein serine/threonine kinase activity"/>
    <property type="evidence" value="ECO:0007669"/>
    <property type="project" value="UniProtKB-KW"/>
</dbReference>
<dbReference type="Proteomes" id="UP000324897">
    <property type="component" value="Chromosome 4"/>
</dbReference>
<dbReference type="InterPro" id="IPR008271">
    <property type="entry name" value="Ser/Thr_kinase_AS"/>
</dbReference>
<dbReference type="EC" id="2.7.11.1" evidence="4"/>
<keyword evidence="5" id="KW-1003">Cell membrane</keyword>
<comment type="similarity">
    <text evidence="2">In the N-terminal section; belongs to the leguminous lectin family.</text>
</comment>
<name>A0A5J9VZ12_9POAL</name>
<evidence type="ECO:0000256" key="14">
    <source>
        <dbReference type="ARBA" id="ARBA00022989"/>
    </source>
</evidence>
<dbReference type="InterPro" id="IPR001220">
    <property type="entry name" value="Legume_lectin_dom"/>
</dbReference>
<dbReference type="PROSITE" id="PS00107">
    <property type="entry name" value="PROTEIN_KINASE_ATP"/>
    <property type="match status" value="1"/>
</dbReference>
<dbReference type="InterPro" id="IPR050528">
    <property type="entry name" value="L-type_Lectin-RKs"/>
</dbReference>
<evidence type="ECO:0000256" key="19">
    <source>
        <dbReference type="SAM" id="SignalP"/>
    </source>
</evidence>
<dbReference type="Gene3D" id="1.10.510.10">
    <property type="entry name" value="Transferase(Phosphotransferase) domain 1"/>
    <property type="match status" value="1"/>
</dbReference>
<dbReference type="Gene3D" id="3.30.200.20">
    <property type="entry name" value="Phosphorylase Kinase, domain 1"/>
    <property type="match status" value="1"/>
</dbReference>
<dbReference type="PANTHER" id="PTHR27007">
    <property type="match status" value="1"/>
</dbReference>
<dbReference type="Pfam" id="PF00069">
    <property type="entry name" value="Pkinase"/>
    <property type="match status" value="1"/>
</dbReference>
<comment type="similarity">
    <text evidence="3">In the C-terminal section; belongs to the protein kinase superfamily. Ser/Thr protein kinase family.</text>
</comment>
<organism evidence="21 22">
    <name type="scientific">Eragrostis curvula</name>
    <name type="common">weeping love grass</name>
    <dbReference type="NCBI Taxonomy" id="38414"/>
    <lineage>
        <taxon>Eukaryota</taxon>
        <taxon>Viridiplantae</taxon>
        <taxon>Streptophyta</taxon>
        <taxon>Embryophyta</taxon>
        <taxon>Tracheophyta</taxon>
        <taxon>Spermatophyta</taxon>
        <taxon>Magnoliopsida</taxon>
        <taxon>Liliopsida</taxon>
        <taxon>Poales</taxon>
        <taxon>Poaceae</taxon>
        <taxon>PACMAD clade</taxon>
        <taxon>Chloridoideae</taxon>
        <taxon>Eragrostideae</taxon>
        <taxon>Eragrostidinae</taxon>
        <taxon>Eragrostis</taxon>
    </lineage>
</organism>
<evidence type="ECO:0000313" key="22">
    <source>
        <dbReference type="Proteomes" id="UP000324897"/>
    </source>
</evidence>
<dbReference type="OrthoDB" id="543442at2759"/>
<feature type="non-terminal residue" evidence="21">
    <location>
        <position position="1"/>
    </location>
</feature>
<keyword evidence="7" id="KW-0808">Transferase</keyword>
<evidence type="ECO:0000259" key="20">
    <source>
        <dbReference type="PROSITE" id="PS50011"/>
    </source>
</evidence>
<dbReference type="AlphaFoldDB" id="A0A5J9VZ12"/>
<evidence type="ECO:0000256" key="4">
    <source>
        <dbReference type="ARBA" id="ARBA00012513"/>
    </source>
</evidence>
<dbReference type="PROSITE" id="PS50011">
    <property type="entry name" value="PROTEIN_KINASE_DOM"/>
    <property type="match status" value="1"/>
</dbReference>
<keyword evidence="13 17" id="KW-0067">ATP-binding</keyword>
<dbReference type="Gramene" id="TVU40865">
    <property type="protein sequence ID" value="TVU40865"/>
    <property type="gene ID" value="EJB05_14345"/>
</dbReference>
<feature type="chain" id="PRO_5023832878" description="non-specific serine/threonine protein kinase" evidence="19">
    <location>
        <begin position="20"/>
        <end position="742"/>
    </location>
</feature>
<dbReference type="CDD" id="cd06899">
    <property type="entry name" value="lectin_legume_LecRK_Arcelin_ConA"/>
    <property type="match status" value="1"/>
</dbReference>
<evidence type="ECO:0000256" key="17">
    <source>
        <dbReference type="PROSITE-ProRule" id="PRU10141"/>
    </source>
</evidence>
<evidence type="ECO:0000256" key="1">
    <source>
        <dbReference type="ARBA" id="ARBA00004251"/>
    </source>
</evidence>
<keyword evidence="9 19" id="KW-0732">Signal</keyword>
<keyword evidence="16" id="KW-0325">Glycoprotein</keyword>
<dbReference type="Gene3D" id="2.60.120.200">
    <property type="match status" value="1"/>
</dbReference>
<dbReference type="InterPro" id="IPR017441">
    <property type="entry name" value="Protein_kinase_ATP_BS"/>
</dbReference>
<dbReference type="InterPro" id="IPR013320">
    <property type="entry name" value="ConA-like_dom_sf"/>
</dbReference>
<dbReference type="PROSITE" id="PS00108">
    <property type="entry name" value="PROTEIN_KINASE_ST"/>
    <property type="match status" value="1"/>
</dbReference>
<evidence type="ECO:0000256" key="15">
    <source>
        <dbReference type="ARBA" id="ARBA00023136"/>
    </source>
</evidence>
<evidence type="ECO:0000256" key="5">
    <source>
        <dbReference type="ARBA" id="ARBA00022475"/>
    </source>
</evidence>
<feature type="binding site" evidence="17">
    <location>
        <position position="454"/>
    </location>
    <ligand>
        <name>ATP</name>
        <dbReference type="ChEBI" id="CHEBI:30616"/>
    </ligand>
</feature>
<dbReference type="InterPro" id="IPR000719">
    <property type="entry name" value="Prot_kinase_dom"/>
</dbReference>
<protein>
    <recommendedName>
        <fullName evidence="4">non-specific serine/threonine protein kinase</fullName>
        <ecNumber evidence="4">2.7.11.1</ecNumber>
    </recommendedName>
</protein>
<sequence length="742" mass="82104">MAHPSLCLLLVLLSSVASATTTDAAFATPNIRWHSKKFGTAWFKEKDVAARDFLREKLWRVWRGNPATNLWRRQSFGVAAGGCQPSRPLIYDGFFQIYDGFFHGNQDLTLDGEASLVDGLLRLTQGTDLKGHAFYAYPLNFTSFPIVPSFSTTLVFSIIGSYLDISTDGLAFVLSPTKDFSNASAARYMGFLDAQNHFLAVEFDTVLNTDFRDIDSNHVGIDFNGLFSSVRASPAGYYKDNPYTTYNALSLDSGQPIQVWVDYNSTSAQLDVTIAPCCLSPTKPSLPMLAVPYNLSSVLTPTSDSPVLFAGFSAGTGRLKTQHYILGWSFKINGEAAALNYTALSLNTIQDLARQLRSRPLSHNTMLCAVLVPTLAISILVASAALVKVYMKRQSKARKNKLEWEREYGPPSFTYKDLLTATDGFKDKLLLGKGGFGSVFRGVLPHSKQTVAIKRVSPESKQGMKEFMAEIVILGHIRHRNLVQLLGYCRHKQQLLLVYDYMPNRSLDCFLHGQEIITDSSLCWAQRFHIIKGVASGLLYLHEEWEQVIIHRDIKSSNVLLDAEMNARLGDFGLARSHDHGADAYTTRMAGTWGYIAPELARLGKATKATDVFALGVLMMEVVCARRPILVDAADGEPVALADWVLAAWRADSITNAFDPMLPVEEAAAELVLKLGLLCSHPLPSARPCMRLVMQYLQRDAPLPADLQPDNLLLSSYVLTQEEDQNDVSYPLTTITDLSKGR</sequence>
<keyword evidence="10" id="KW-0430">Lectin</keyword>
<keyword evidence="14 18" id="KW-1133">Transmembrane helix</keyword>
<evidence type="ECO:0000256" key="6">
    <source>
        <dbReference type="ARBA" id="ARBA00022527"/>
    </source>
</evidence>
<dbReference type="SMART" id="SM00220">
    <property type="entry name" value="S_TKc"/>
    <property type="match status" value="1"/>
</dbReference>
<evidence type="ECO:0000256" key="12">
    <source>
        <dbReference type="ARBA" id="ARBA00022777"/>
    </source>
</evidence>
<dbReference type="FunFam" id="3.30.200.20:FF:000178">
    <property type="entry name" value="serine/threonine-protein kinase PBS1-like"/>
    <property type="match status" value="1"/>
</dbReference>
<evidence type="ECO:0000256" key="16">
    <source>
        <dbReference type="ARBA" id="ARBA00023180"/>
    </source>
</evidence>
<evidence type="ECO:0000256" key="11">
    <source>
        <dbReference type="ARBA" id="ARBA00022741"/>
    </source>
</evidence>
<evidence type="ECO:0000256" key="8">
    <source>
        <dbReference type="ARBA" id="ARBA00022692"/>
    </source>
</evidence>
<evidence type="ECO:0000313" key="21">
    <source>
        <dbReference type="EMBL" id="TVU40865.1"/>
    </source>
</evidence>
<dbReference type="SUPFAM" id="SSF56112">
    <property type="entry name" value="Protein kinase-like (PK-like)"/>
    <property type="match status" value="1"/>
</dbReference>
<accession>A0A5J9VZ12</accession>
<keyword evidence="15 18" id="KW-0472">Membrane</keyword>
<dbReference type="PROSITE" id="PS00307">
    <property type="entry name" value="LECTIN_LEGUME_BETA"/>
    <property type="match status" value="1"/>
</dbReference>
<dbReference type="GO" id="GO:0030246">
    <property type="term" value="F:carbohydrate binding"/>
    <property type="evidence" value="ECO:0007669"/>
    <property type="project" value="UniProtKB-KW"/>
</dbReference>
<reference evidence="21 22" key="1">
    <citation type="journal article" date="2019" name="Sci. Rep.">
        <title>A high-quality genome of Eragrostis curvula grass provides insights into Poaceae evolution and supports new strategies to enhance forage quality.</title>
        <authorList>
            <person name="Carballo J."/>
            <person name="Santos B.A.C.M."/>
            <person name="Zappacosta D."/>
            <person name="Garbus I."/>
            <person name="Selva J.P."/>
            <person name="Gallo C.A."/>
            <person name="Diaz A."/>
            <person name="Albertini E."/>
            <person name="Caccamo M."/>
            <person name="Echenique V."/>
        </authorList>
    </citation>
    <scope>NUCLEOTIDE SEQUENCE [LARGE SCALE GENOMIC DNA]</scope>
    <source>
        <strain evidence="22">cv. Victoria</strain>
        <tissue evidence="21">Leaf</tissue>
    </source>
</reference>
<dbReference type="FunFam" id="1.10.510.10:FF:000517">
    <property type="entry name" value="Putative receptor kinase Lecrk"/>
    <property type="match status" value="1"/>
</dbReference>
<evidence type="ECO:0000256" key="9">
    <source>
        <dbReference type="ARBA" id="ARBA00022729"/>
    </source>
</evidence>
<proteinExistence type="inferred from homology"/>
<dbReference type="CDD" id="cd14066">
    <property type="entry name" value="STKc_IRAK"/>
    <property type="match status" value="1"/>
</dbReference>
<comment type="caution">
    <text evidence="21">The sequence shown here is derived from an EMBL/GenBank/DDBJ whole genome shotgun (WGS) entry which is preliminary data.</text>
</comment>
<evidence type="ECO:0000256" key="18">
    <source>
        <dbReference type="SAM" id="Phobius"/>
    </source>
</evidence>
<keyword evidence="6" id="KW-0723">Serine/threonine-protein kinase</keyword>